<reference evidence="1" key="2">
    <citation type="submission" date="2021-09" db="EMBL/GenBank/DDBJ databases">
        <authorList>
            <person name="Gilroy R."/>
        </authorList>
    </citation>
    <scope>NUCLEOTIDE SEQUENCE</scope>
    <source>
        <strain evidence="1">ChiGjej6B6-11269</strain>
    </source>
</reference>
<dbReference type="EMBL" id="DYWI01000067">
    <property type="protein sequence ID" value="HJF65289.1"/>
    <property type="molecule type" value="Genomic_DNA"/>
</dbReference>
<organism evidence="1 2">
    <name type="scientific">Slackia equolifaciens</name>
    <dbReference type="NCBI Taxonomy" id="498718"/>
    <lineage>
        <taxon>Bacteria</taxon>
        <taxon>Bacillati</taxon>
        <taxon>Actinomycetota</taxon>
        <taxon>Coriobacteriia</taxon>
        <taxon>Eggerthellales</taxon>
        <taxon>Eggerthellaceae</taxon>
        <taxon>Slackia</taxon>
    </lineage>
</organism>
<dbReference type="AlphaFoldDB" id="A0A9D2UW98"/>
<gene>
    <name evidence="1" type="ORF">K8U77_04125</name>
</gene>
<evidence type="ECO:0000313" key="1">
    <source>
        <dbReference type="EMBL" id="HJF65289.1"/>
    </source>
</evidence>
<dbReference type="NCBIfam" id="NF047399">
    <property type="entry name" value="BrnA_antitoxin_add"/>
    <property type="match status" value="1"/>
</dbReference>
<sequence length="85" mass="9789">MMKKQAANAEEFDRIFDEGKEDILDYLDLDAAVVRPPMNETRRVNVDFPEWMVQGLDAAASRLAINRQAVIKIWIADRLKQENLA</sequence>
<dbReference type="RefSeq" id="WP_245962363.1">
    <property type="nucleotide sequence ID" value="NZ_JBHTHO010000002.1"/>
</dbReference>
<reference evidence="1" key="1">
    <citation type="journal article" date="2021" name="PeerJ">
        <title>Extensive microbial diversity within the chicken gut microbiome revealed by metagenomics and culture.</title>
        <authorList>
            <person name="Gilroy R."/>
            <person name="Ravi A."/>
            <person name="Getino M."/>
            <person name="Pursley I."/>
            <person name="Horton D.L."/>
            <person name="Alikhan N.F."/>
            <person name="Baker D."/>
            <person name="Gharbi K."/>
            <person name="Hall N."/>
            <person name="Watson M."/>
            <person name="Adriaenssens E.M."/>
            <person name="Foster-Nyarko E."/>
            <person name="Jarju S."/>
            <person name="Secka A."/>
            <person name="Antonio M."/>
            <person name="Oren A."/>
            <person name="Chaudhuri R.R."/>
            <person name="La Ragione R."/>
            <person name="Hildebrand F."/>
            <person name="Pallen M.J."/>
        </authorList>
    </citation>
    <scope>NUCLEOTIDE SEQUENCE</scope>
    <source>
        <strain evidence="1">ChiGjej6B6-11269</strain>
    </source>
</reference>
<comment type="caution">
    <text evidence="1">The sequence shown here is derived from an EMBL/GenBank/DDBJ whole genome shotgun (WGS) entry which is preliminary data.</text>
</comment>
<accession>A0A9D2UW98</accession>
<proteinExistence type="predicted"/>
<name>A0A9D2UW98_9ACTN</name>
<protein>
    <submittedName>
        <fullName evidence="1">CopG family transcriptional regulator</fullName>
    </submittedName>
</protein>
<evidence type="ECO:0000313" key="2">
    <source>
        <dbReference type="Proteomes" id="UP000786989"/>
    </source>
</evidence>
<dbReference type="Proteomes" id="UP000786989">
    <property type="component" value="Unassembled WGS sequence"/>
</dbReference>